<keyword evidence="1" id="KW-0004">4Fe-4S</keyword>
<accession>A0A9D2D0U1</accession>
<evidence type="ECO:0000256" key="4">
    <source>
        <dbReference type="ARBA" id="ARBA00023014"/>
    </source>
</evidence>
<protein>
    <submittedName>
        <fullName evidence="6">Oxidoreductase</fullName>
    </submittedName>
</protein>
<evidence type="ECO:0000313" key="7">
    <source>
        <dbReference type="Proteomes" id="UP000824024"/>
    </source>
</evidence>
<dbReference type="InterPro" id="IPR017896">
    <property type="entry name" value="4Fe4S_Fe-S-bd"/>
</dbReference>
<evidence type="ECO:0000256" key="2">
    <source>
        <dbReference type="ARBA" id="ARBA00022723"/>
    </source>
</evidence>
<keyword evidence="2" id="KW-0479">Metal-binding</keyword>
<name>A0A9D2D0U1_9FIRM</name>
<reference evidence="6" key="1">
    <citation type="journal article" date="2021" name="PeerJ">
        <title>Extensive microbial diversity within the chicken gut microbiome revealed by metagenomics and culture.</title>
        <authorList>
            <person name="Gilroy R."/>
            <person name="Ravi A."/>
            <person name="Getino M."/>
            <person name="Pursley I."/>
            <person name="Horton D.L."/>
            <person name="Alikhan N.F."/>
            <person name="Baker D."/>
            <person name="Gharbi K."/>
            <person name="Hall N."/>
            <person name="Watson M."/>
            <person name="Adriaenssens E.M."/>
            <person name="Foster-Nyarko E."/>
            <person name="Jarju S."/>
            <person name="Secka A."/>
            <person name="Antonio M."/>
            <person name="Oren A."/>
            <person name="Chaudhuri R.R."/>
            <person name="La Ragione R."/>
            <person name="Hildebrand F."/>
            <person name="Pallen M.J."/>
        </authorList>
    </citation>
    <scope>NUCLEOTIDE SEQUENCE</scope>
    <source>
        <strain evidence="6">CHK192-9172</strain>
    </source>
</reference>
<dbReference type="InterPro" id="IPR050954">
    <property type="entry name" value="ET_IronSulfur_Cluster-Binding"/>
</dbReference>
<sequence>MKQWYMVIDVRWCHDCNNCFMSCKDEHVGNDWPGYTAAQPRHGHRWMNIERRERGRYSRNDYSYLPMPCQHCEKCPLVDAGYATRREDGIVMIDLEAAKGKKEVVDMCPYGAVYYNDEADIAQKCTMCAHLLDDPDWIPGIPRCAHSCPTKALKAYHMEPEEMEVMIRNEGLEVYKPELGTKPHVYYKNLYRFTKNFVAAGVLVNGDCYENATVTLTKDGEIVEIQKTNFFGDFKFDGLDDGKYVIHIEADGKEKDIDVEIAGKSLNLDFIEF</sequence>
<dbReference type="EMBL" id="DXCH01000024">
    <property type="protein sequence ID" value="HIZ06450.1"/>
    <property type="molecule type" value="Genomic_DNA"/>
</dbReference>
<dbReference type="Gene3D" id="3.30.70.20">
    <property type="match status" value="2"/>
</dbReference>
<dbReference type="GO" id="GO:0046872">
    <property type="term" value="F:metal ion binding"/>
    <property type="evidence" value="ECO:0007669"/>
    <property type="project" value="UniProtKB-KW"/>
</dbReference>
<reference evidence="6" key="2">
    <citation type="submission" date="2021-04" db="EMBL/GenBank/DDBJ databases">
        <authorList>
            <person name="Gilroy R."/>
        </authorList>
    </citation>
    <scope>NUCLEOTIDE SEQUENCE</scope>
    <source>
        <strain evidence="6">CHK192-9172</strain>
    </source>
</reference>
<keyword evidence="4" id="KW-0411">Iron-sulfur</keyword>
<proteinExistence type="predicted"/>
<dbReference type="SUPFAM" id="SSF54862">
    <property type="entry name" value="4Fe-4S ferredoxins"/>
    <property type="match status" value="1"/>
</dbReference>
<evidence type="ECO:0000256" key="3">
    <source>
        <dbReference type="ARBA" id="ARBA00023004"/>
    </source>
</evidence>
<evidence type="ECO:0000256" key="1">
    <source>
        <dbReference type="ARBA" id="ARBA00022485"/>
    </source>
</evidence>
<dbReference type="PANTHER" id="PTHR43177">
    <property type="entry name" value="PROTEIN NRFC"/>
    <property type="match status" value="1"/>
</dbReference>
<comment type="caution">
    <text evidence="6">The sequence shown here is derived from an EMBL/GenBank/DDBJ whole genome shotgun (WGS) entry which is preliminary data.</text>
</comment>
<dbReference type="PANTHER" id="PTHR43177:SF3">
    <property type="entry name" value="PROTEIN NRFC HOMOLOG"/>
    <property type="match status" value="1"/>
</dbReference>
<feature type="domain" description="4Fe-4S ferredoxin-type" evidence="5">
    <location>
        <begin position="61"/>
        <end position="154"/>
    </location>
</feature>
<dbReference type="GO" id="GO:0051539">
    <property type="term" value="F:4 iron, 4 sulfur cluster binding"/>
    <property type="evidence" value="ECO:0007669"/>
    <property type="project" value="UniProtKB-KW"/>
</dbReference>
<dbReference type="SUPFAM" id="SSF49478">
    <property type="entry name" value="Cna protein B-type domain"/>
    <property type="match status" value="1"/>
</dbReference>
<dbReference type="InterPro" id="IPR013783">
    <property type="entry name" value="Ig-like_fold"/>
</dbReference>
<dbReference type="AlphaFoldDB" id="A0A9D2D0U1"/>
<evidence type="ECO:0000313" key="6">
    <source>
        <dbReference type="EMBL" id="HIZ06450.1"/>
    </source>
</evidence>
<dbReference type="Pfam" id="PF13247">
    <property type="entry name" value="Fer4_11"/>
    <property type="match status" value="1"/>
</dbReference>
<evidence type="ECO:0000259" key="5">
    <source>
        <dbReference type="Pfam" id="PF13247"/>
    </source>
</evidence>
<keyword evidence="3" id="KW-0408">Iron</keyword>
<dbReference type="Gene3D" id="2.60.40.10">
    <property type="entry name" value="Immunoglobulins"/>
    <property type="match status" value="1"/>
</dbReference>
<gene>
    <name evidence="6" type="ORF">IAA08_00770</name>
</gene>
<dbReference type="Proteomes" id="UP000824024">
    <property type="component" value="Unassembled WGS sequence"/>
</dbReference>
<organism evidence="6 7">
    <name type="scientific">Candidatus Eubacterium avistercoris</name>
    <dbReference type="NCBI Taxonomy" id="2838567"/>
    <lineage>
        <taxon>Bacteria</taxon>
        <taxon>Bacillati</taxon>
        <taxon>Bacillota</taxon>
        <taxon>Clostridia</taxon>
        <taxon>Eubacteriales</taxon>
        <taxon>Eubacteriaceae</taxon>
        <taxon>Eubacterium</taxon>
    </lineage>
</organism>